<evidence type="ECO:0000259" key="2">
    <source>
        <dbReference type="PROSITE" id="PS50878"/>
    </source>
</evidence>
<proteinExistence type="predicted"/>
<dbReference type="AlphaFoldDB" id="A0A6H5I4J5"/>
<dbReference type="CDD" id="cd01650">
    <property type="entry name" value="RT_nLTR_like"/>
    <property type="match status" value="1"/>
</dbReference>
<dbReference type="SUPFAM" id="SSF48403">
    <property type="entry name" value="Ankyrin repeat"/>
    <property type="match status" value="1"/>
</dbReference>
<dbReference type="Proteomes" id="UP000479190">
    <property type="component" value="Unassembled WGS sequence"/>
</dbReference>
<protein>
    <recommendedName>
        <fullName evidence="2">Reverse transcriptase domain-containing protein</fullName>
    </recommendedName>
</protein>
<name>A0A6H5I4J5_9HYME</name>
<gene>
    <name evidence="3" type="ORF">TBRA_LOCUS4735</name>
</gene>
<organism evidence="3 4">
    <name type="scientific">Trichogramma brassicae</name>
    <dbReference type="NCBI Taxonomy" id="86971"/>
    <lineage>
        <taxon>Eukaryota</taxon>
        <taxon>Metazoa</taxon>
        <taxon>Ecdysozoa</taxon>
        <taxon>Arthropoda</taxon>
        <taxon>Hexapoda</taxon>
        <taxon>Insecta</taxon>
        <taxon>Pterygota</taxon>
        <taxon>Neoptera</taxon>
        <taxon>Endopterygota</taxon>
        <taxon>Hymenoptera</taxon>
        <taxon>Apocrita</taxon>
        <taxon>Proctotrupomorpha</taxon>
        <taxon>Chalcidoidea</taxon>
        <taxon>Trichogrammatidae</taxon>
        <taxon>Trichogramma</taxon>
    </lineage>
</organism>
<dbReference type="Gene3D" id="1.25.40.20">
    <property type="entry name" value="Ankyrin repeat-containing domain"/>
    <property type="match status" value="1"/>
</dbReference>
<dbReference type="InterPro" id="IPR043502">
    <property type="entry name" value="DNA/RNA_pol_sf"/>
</dbReference>
<dbReference type="EMBL" id="CADCXV010000690">
    <property type="protein sequence ID" value="CAB0032809.1"/>
    <property type="molecule type" value="Genomic_DNA"/>
</dbReference>
<keyword evidence="4" id="KW-1185">Reference proteome</keyword>
<dbReference type="PROSITE" id="PS50297">
    <property type="entry name" value="ANK_REP_REGION"/>
    <property type="match status" value="2"/>
</dbReference>
<dbReference type="PANTHER" id="PTHR33332">
    <property type="entry name" value="REVERSE TRANSCRIPTASE DOMAIN-CONTAINING PROTEIN"/>
    <property type="match status" value="1"/>
</dbReference>
<reference evidence="3 4" key="1">
    <citation type="submission" date="2020-02" db="EMBL/GenBank/DDBJ databases">
        <authorList>
            <person name="Ferguson B K."/>
        </authorList>
    </citation>
    <scope>NUCLEOTIDE SEQUENCE [LARGE SCALE GENOMIC DNA]</scope>
</reference>
<dbReference type="Pfam" id="PF00078">
    <property type="entry name" value="RVT_1"/>
    <property type="match status" value="1"/>
</dbReference>
<evidence type="ECO:0000256" key="1">
    <source>
        <dbReference type="PROSITE-ProRule" id="PRU00023"/>
    </source>
</evidence>
<feature type="repeat" description="ANK" evidence="1">
    <location>
        <begin position="756"/>
        <end position="781"/>
    </location>
</feature>
<evidence type="ECO:0000313" key="4">
    <source>
        <dbReference type="Proteomes" id="UP000479190"/>
    </source>
</evidence>
<feature type="domain" description="Reverse transcriptase" evidence="2">
    <location>
        <begin position="197"/>
        <end position="473"/>
    </location>
</feature>
<dbReference type="InterPro" id="IPR036770">
    <property type="entry name" value="Ankyrin_rpt-contain_sf"/>
</dbReference>
<sequence length="955" mass="106637">MAIYNTLDVLAPLQKITIRPKARPWVTPELRSAIRSRDRAYRRARRHPTASRIASYKESRSTVRNMLDSAKNKFLRTKIETAHDSSMCWSVLRGLGLLRDSKPSPLLLFSPEELNDHYASVSRGAMPLSEQMVNNAASLPVAADTPIFALRPVTETEILNSINSLRSKGTGVDNIPAKILKLASTSIVATLTAVVNKSIELSYFPSCWKRAVITPLSKNNSPSTPSDTRPIAQLPEMAKILERIVHGQLLSHLTSNGILDAHQFGFRPEHSTQTAILDLTESIRQAIDKRKVSMIVSFDFSKAFDAIPHSLLIEKLRLVGCALPTLNWFASYLTGRSQAIRLLDGSHSTFATTTAGVPQGSVLGPLLFLVFINDLSTRLSSSRHMIYADDTQIFCSDLPARAQSLLDNTNDDVSAIVAWADDNRIRLNTGKTNAMLCGSQFYVNALKDSTPPLFVQGVQLQTRQELTTLGLKLTPSLSWGPQVSRVCTSVHYTLYSLRYYRHALSRPLRKRLVESMIFATFDYGSSVFYDLNKEQSLQLHRLHNACVRFVYGTIPHRAHVTPYRLALGWLSAQRRRDYNIIVLAINVISRQSPKPLSGLFAFRANRLLHRAARRQPPRELTHKAARTQALHNSFAYTATRLINNLPCIEDPRHPPRSFKEMIRAHLFHQDVQDWKKRCSDENLEYEPLYPQKPSTSHVTSFPSDKMDPRAFQDLQRESESGQLTHFHVACKAGCEDIIERFLDHGLVDPDCIERETGESPLCLAVRHRHENLAKALLRRGAIRIRPTPRDGRLCISSANGFTNAAISASNSSGLDARDRQGNTPLHLSIASCAAHGALNETAAEVLLMNGADPNLANAEGSTPLHIVCRGCRSLNLAMMLMEKSAAEFLPLRIDARDAEGNTPLHVALESKRVFVAEFLLGKGAQSEFDQFEKRDCAALDWPAEHRRSSGRGFIR</sequence>
<keyword evidence="1" id="KW-0040">ANK repeat</keyword>
<dbReference type="SMART" id="SM00248">
    <property type="entry name" value="ANK"/>
    <property type="match status" value="5"/>
</dbReference>
<dbReference type="SUPFAM" id="SSF56672">
    <property type="entry name" value="DNA/RNA polymerases"/>
    <property type="match status" value="1"/>
</dbReference>
<dbReference type="GO" id="GO:0071897">
    <property type="term" value="P:DNA biosynthetic process"/>
    <property type="evidence" value="ECO:0007669"/>
    <property type="project" value="UniProtKB-ARBA"/>
</dbReference>
<accession>A0A6H5I4J5</accession>
<evidence type="ECO:0000313" key="3">
    <source>
        <dbReference type="EMBL" id="CAB0032809.1"/>
    </source>
</evidence>
<feature type="repeat" description="ANK" evidence="1">
    <location>
        <begin position="820"/>
        <end position="858"/>
    </location>
</feature>
<dbReference type="Pfam" id="PF12796">
    <property type="entry name" value="Ank_2"/>
    <property type="match status" value="2"/>
</dbReference>
<dbReference type="PROSITE" id="PS50088">
    <property type="entry name" value="ANK_REPEAT"/>
    <property type="match status" value="3"/>
</dbReference>
<dbReference type="PROSITE" id="PS50878">
    <property type="entry name" value="RT_POL"/>
    <property type="match status" value="1"/>
</dbReference>
<dbReference type="OrthoDB" id="5953030at2759"/>
<dbReference type="InterPro" id="IPR002110">
    <property type="entry name" value="Ankyrin_rpt"/>
</dbReference>
<dbReference type="InterPro" id="IPR000477">
    <property type="entry name" value="RT_dom"/>
</dbReference>
<feature type="repeat" description="ANK" evidence="1">
    <location>
        <begin position="899"/>
        <end position="925"/>
    </location>
</feature>